<dbReference type="Gene3D" id="3.40.1440.10">
    <property type="entry name" value="GIY-YIG endonuclease"/>
    <property type="match status" value="1"/>
</dbReference>
<reference evidence="2" key="1">
    <citation type="submission" date="2015-07" db="EMBL/GenBank/DDBJ databases">
        <title>Draft genome sequence of Acetobacterium bakii DSM 8293, a potential psychrophilic chemical producer through syngas fermentation.</title>
        <authorList>
            <person name="Song Y."/>
            <person name="Hwang S."/>
            <person name="Cho B.-K."/>
        </authorList>
    </citation>
    <scope>NUCLEOTIDE SEQUENCE [LARGE SCALE GENOMIC DNA]</scope>
    <source>
        <strain evidence="2">DSM 8239</strain>
    </source>
</reference>
<dbReference type="InterPro" id="IPR035901">
    <property type="entry name" value="GIY-YIG_endonuc_sf"/>
</dbReference>
<comment type="caution">
    <text evidence="1">The sequence shown here is derived from an EMBL/GenBank/DDBJ whole genome shotgun (WGS) entry which is preliminary data.</text>
</comment>
<keyword evidence="2" id="KW-1185">Reference proteome</keyword>
<organism evidence="1 2">
    <name type="scientific">Acetobacterium bakii</name>
    <dbReference type="NCBI Taxonomy" id="52689"/>
    <lineage>
        <taxon>Bacteria</taxon>
        <taxon>Bacillati</taxon>
        <taxon>Bacillota</taxon>
        <taxon>Clostridia</taxon>
        <taxon>Eubacteriales</taxon>
        <taxon>Eubacteriaceae</taxon>
        <taxon>Acetobacterium</taxon>
    </lineage>
</organism>
<dbReference type="Proteomes" id="UP000036873">
    <property type="component" value="Unassembled WGS sequence"/>
</dbReference>
<evidence type="ECO:0000313" key="1">
    <source>
        <dbReference type="EMBL" id="KNZ42725.1"/>
    </source>
</evidence>
<dbReference type="EMBL" id="LGYO01000010">
    <property type="protein sequence ID" value="KNZ42725.1"/>
    <property type="molecule type" value="Genomic_DNA"/>
</dbReference>
<sequence>MERTKKEIITEYKERKILGGIFVIRNIDSGKILVDSTTNLQGAQNLFAFSKKTGSCGMIKLQKDWTITGKDRFVFEVLEELEKGETQTLKEYKDDIEVLKLMWKEKLANATFY</sequence>
<dbReference type="CDD" id="cd10451">
    <property type="entry name" value="GIY-YIG_LuxR_like"/>
    <property type="match status" value="1"/>
</dbReference>
<protein>
    <submittedName>
        <fullName evidence="1">Uncharacterized protein</fullName>
    </submittedName>
</protein>
<gene>
    <name evidence="1" type="ORF">AKG39_05100</name>
</gene>
<proteinExistence type="predicted"/>
<dbReference type="AlphaFoldDB" id="A0A0L6U4I9"/>
<name>A0A0L6U4I9_9FIRM</name>
<evidence type="ECO:0000313" key="2">
    <source>
        <dbReference type="Proteomes" id="UP000036873"/>
    </source>
</evidence>
<dbReference type="STRING" id="52689.AKG39_05100"/>
<accession>A0A0L6U4I9</accession>